<evidence type="ECO:0000256" key="2">
    <source>
        <dbReference type="SAM" id="SignalP"/>
    </source>
</evidence>
<comment type="caution">
    <text evidence="4">The sequence shown here is derived from an EMBL/GenBank/DDBJ whole genome shotgun (WGS) entry which is preliminary data.</text>
</comment>
<feature type="signal peptide" evidence="2">
    <location>
        <begin position="1"/>
        <end position="31"/>
    </location>
</feature>
<dbReference type="InterPro" id="IPR004302">
    <property type="entry name" value="Cellulose/chitin-bd_N"/>
</dbReference>
<dbReference type="PANTHER" id="PTHR34823">
    <property type="entry name" value="GLCNAC-BINDING PROTEIN A"/>
    <property type="match status" value="1"/>
</dbReference>
<feature type="domain" description="Chitin-binding type-4" evidence="3">
    <location>
        <begin position="32"/>
        <end position="214"/>
    </location>
</feature>
<keyword evidence="5" id="KW-1185">Reference proteome</keyword>
<gene>
    <name evidence="4" type="ORF">HNR67_006027</name>
</gene>
<organism evidence="4 5">
    <name type="scientific">Crossiella cryophila</name>
    <dbReference type="NCBI Taxonomy" id="43355"/>
    <lineage>
        <taxon>Bacteria</taxon>
        <taxon>Bacillati</taxon>
        <taxon>Actinomycetota</taxon>
        <taxon>Actinomycetes</taxon>
        <taxon>Pseudonocardiales</taxon>
        <taxon>Pseudonocardiaceae</taxon>
        <taxon>Crossiella</taxon>
    </lineage>
</organism>
<dbReference type="EMBL" id="JACHMH010000001">
    <property type="protein sequence ID" value="MBB4679909.1"/>
    <property type="molecule type" value="Genomic_DNA"/>
</dbReference>
<dbReference type="RefSeq" id="WP_185005604.1">
    <property type="nucleotide sequence ID" value="NZ_BAAAUI010000017.1"/>
</dbReference>
<evidence type="ECO:0000259" key="3">
    <source>
        <dbReference type="Pfam" id="PF03067"/>
    </source>
</evidence>
<evidence type="ECO:0000313" key="5">
    <source>
        <dbReference type="Proteomes" id="UP000533598"/>
    </source>
</evidence>
<reference evidence="4 5" key="1">
    <citation type="submission" date="2020-08" db="EMBL/GenBank/DDBJ databases">
        <title>Sequencing the genomes of 1000 actinobacteria strains.</title>
        <authorList>
            <person name="Klenk H.-P."/>
        </authorList>
    </citation>
    <scope>NUCLEOTIDE SEQUENCE [LARGE SCALE GENOMIC DNA]</scope>
    <source>
        <strain evidence="4 5">DSM 44230</strain>
    </source>
</reference>
<name>A0A7W7CI51_9PSEU</name>
<dbReference type="CDD" id="cd21177">
    <property type="entry name" value="LPMO_AA10"/>
    <property type="match status" value="1"/>
</dbReference>
<sequence>MARNRSAPRALLILTAITTLLAGLLTGIATAHGSVTDPPTRNYGCWKRWGGDHLNPAMATRDPMCWQAWQANPTTMWNWNGLYREHLNGNHRANIPNGQLCSGGRAENGRYNSLDAVGNWQPATKPRRFTLTLTDEAKHGADHIQVYATKPGYNPVTQPLSWDHLELLTHTGRYAPSSAYRVEVNAGNRTGRHLLCTIWQASHMDQSYCLCSDVVFTA</sequence>
<protein>
    <submittedName>
        <fullName evidence="4">Chitin-binding protein</fullName>
    </submittedName>
</protein>
<dbReference type="AlphaFoldDB" id="A0A7W7CI51"/>
<feature type="chain" id="PRO_5030652234" evidence="2">
    <location>
        <begin position="32"/>
        <end position="218"/>
    </location>
</feature>
<accession>A0A7W7CI51</accession>
<dbReference type="InterPro" id="IPR014756">
    <property type="entry name" value="Ig_E-set"/>
</dbReference>
<dbReference type="Proteomes" id="UP000533598">
    <property type="component" value="Unassembled WGS sequence"/>
</dbReference>
<evidence type="ECO:0000313" key="4">
    <source>
        <dbReference type="EMBL" id="MBB4679909.1"/>
    </source>
</evidence>
<dbReference type="Pfam" id="PF03067">
    <property type="entry name" value="LPMO_10"/>
    <property type="match status" value="1"/>
</dbReference>
<proteinExistence type="predicted"/>
<keyword evidence="1 2" id="KW-0732">Signal</keyword>
<dbReference type="Gene3D" id="2.70.50.50">
    <property type="entry name" value="chitin-binding protein cbp21"/>
    <property type="match status" value="1"/>
</dbReference>
<dbReference type="InterPro" id="IPR051024">
    <property type="entry name" value="GlcNAc_Chitin_IntDeg"/>
</dbReference>
<dbReference type="PANTHER" id="PTHR34823:SF1">
    <property type="entry name" value="CHITIN-BINDING TYPE-4 DOMAIN-CONTAINING PROTEIN"/>
    <property type="match status" value="1"/>
</dbReference>
<evidence type="ECO:0000256" key="1">
    <source>
        <dbReference type="ARBA" id="ARBA00022729"/>
    </source>
</evidence>
<dbReference type="SUPFAM" id="SSF81296">
    <property type="entry name" value="E set domains"/>
    <property type="match status" value="1"/>
</dbReference>